<evidence type="ECO:0000313" key="2">
    <source>
        <dbReference type="EMBL" id="SCL35634.1"/>
    </source>
</evidence>
<accession>A0A1C6T1C3</accession>
<reference evidence="3" key="1">
    <citation type="submission" date="2016-06" db="EMBL/GenBank/DDBJ databases">
        <authorList>
            <person name="Varghese N."/>
            <person name="Submissions Spin"/>
        </authorList>
    </citation>
    <scope>NUCLEOTIDE SEQUENCE [LARGE SCALE GENOMIC DNA]</scope>
    <source>
        <strain evidence="3">DSM 43817</strain>
    </source>
</reference>
<sequence length="137" mass="15284">MGYPAEFRETPWPQIEGQLGEWCARSPEMRPVLDIARSVLFSGADAQLAGLLSMTDLVVVPRPVPNPPYDEVIVRYQGPWITVETLTHNGRNDRIRRPAEDAVPLFWRFMIKKFGIHPSPSGAPPDEEATSVPHPSG</sequence>
<gene>
    <name evidence="2" type="ORF">GA0074692_4142</name>
</gene>
<feature type="region of interest" description="Disordered" evidence="1">
    <location>
        <begin position="118"/>
        <end position="137"/>
    </location>
</feature>
<dbReference type="AlphaFoldDB" id="A0A1C6T1C3"/>
<evidence type="ECO:0000313" key="3">
    <source>
        <dbReference type="Proteomes" id="UP000198959"/>
    </source>
</evidence>
<dbReference type="Proteomes" id="UP000198959">
    <property type="component" value="Unassembled WGS sequence"/>
</dbReference>
<evidence type="ECO:0000256" key="1">
    <source>
        <dbReference type="SAM" id="MobiDB-lite"/>
    </source>
</evidence>
<keyword evidence="3" id="KW-1185">Reference proteome</keyword>
<proteinExistence type="predicted"/>
<organism evidence="2 3">
    <name type="scientific">Micromonospora pallida</name>
    <dbReference type="NCBI Taxonomy" id="145854"/>
    <lineage>
        <taxon>Bacteria</taxon>
        <taxon>Bacillati</taxon>
        <taxon>Actinomycetota</taxon>
        <taxon>Actinomycetes</taxon>
        <taxon>Micromonosporales</taxon>
        <taxon>Micromonosporaceae</taxon>
        <taxon>Micromonospora</taxon>
    </lineage>
</organism>
<dbReference type="STRING" id="145854.GA0074692_4142"/>
<name>A0A1C6T1C3_9ACTN</name>
<dbReference type="EMBL" id="FMHW01000002">
    <property type="protein sequence ID" value="SCL35634.1"/>
    <property type="molecule type" value="Genomic_DNA"/>
</dbReference>
<protein>
    <submittedName>
        <fullName evidence="2">Uncharacterized protein</fullName>
    </submittedName>
</protein>